<keyword evidence="2" id="KW-0131">Cell cycle</keyword>
<comment type="subcellular location">
    <subcellularLocation>
        <location evidence="2">Periplasm</location>
    </subcellularLocation>
</comment>
<accession>A0ABS5DX53</accession>
<gene>
    <name evidence="5" type="primary">ybgF</name>
    <name evidence="2" type="synonym">cpoB</name>
    <name evidence="5" type="ORF">KAK11_10335</name>
</gene>
<dbReference type="HAMAP" id="MF_02066">
    <property type="entry name" value="CpoB"/>
    <property type="match status" value="1"/>
</dbReference>
<evidence type="ECO:0000313" key="5">
    <source>
        <dbReference type="EMBL" id="MBQ0935728.1"/>
    </source>
</evidence>
<reference evidence="5 6" key="1">
    <citation type="submission" date="2021-04" db="EMBL/GenBank/DDBJ databases">
        <title>The genome sequence of type strain Ideonella paludis KCTC 32238.</title>
        <authorList>
            <person name="Liu Y."/>
        </authorList>
    </citation>
    <scope>NUCLEOTIDE SEQUENCE [LARGE SCALE GENOMIC DNA]</scope>
    <source>
        <strain evidence="5 6">KCTC 32238</strain>
    </source>
</reference>
<comment type="function">
    <text evidence="2">Mediates coordination of peptidoglycan synthesis and outer membrane constriction during cell division.</text>
</comment>
<comment type="caution">
    <text evidence="5">The sequence shown here is derived from an EMBL/GenBank/DDBJ whole genome shotgun (WGS) entry which is preliminary data.</text>
</comment>
<dbReference type="Pfam" id="PF13525">
    <property type="entry name" value="YfiO"/>
    <property type="match status" value="1"/>
</dbReference>
<proteinExistence type="inferred from homology"/>
<feature type="coiled-coil region" evidence="2">
    <location>
        <begin position="58"/>
        <end position="120"/>
    </location>
</feature>
<keyword evidence="2" id="KW-0175">Coiled coil</keyword>
<dbReference type="InterPro" id="IPR039565">
    <property type="entry name" value="BamD-like"/>
</dbReference>
<feature type="domain" description="YbgF trimerisation" evidence="4">
    <location>
        <begin position="65"/>
        <end position="132"/>
    </location>
</feature>
<keyword evidence="2" id="KW-0132">Cell division</keyword>
<evidence type="ECO:0000259" key="3">
    <source>
        <dbReference type="Pfam" id="PF13525"/>
    </source>
</evidence>
<dbReference type="RefSeq" id="WP_210808917.1">
    <property type="nucleotide sequence ID" value="NZ_JAGQDG010000003.1"/>
</dbReference>
<name>A0ABS5DX53_9BURK</name>
<feature type="domain" description="Outer membrane lipoprotein BamD-like" evidence="3">
    <location>
        <begin position="149"/>
        <end position="267"/>
    </location>
</feature>
<dbReference type="EMBL" id="JAGQDG010000003">
    <property type="protein sequence ID" value="MBQ0935728.1"/>
    <property type="molecule type" value="Genomic_DNA"/>
</dbReference>
<evidence type="ECO:0000256" key="2">
    <source>
        <dbReference type="HAMAP-Rule" id="MF_02066"/>
    </source>
</evidence>
<keyword evidence="2" id="KW-0574">Periplasm</keyword>
<dbReference type="Proteomes" id="UP000672097">
    <property type="component" value="Unassembled WGS sequence"/>
</dbReference>
<keyword evidence="6" id="KW-1185">Reference proteome</keyword>
<organism evidence="5 6">
    <name type="scientific">Ideonella paludis</name>
    <dbReference type="NCBI Taxonomy" id="1233411"/>
    <lineage>
        <taxon>Bacteria</taxon>
        <taxon>Pseudomonadati</taxon>
        <taxon>Pseudomonadota</taxon>
        <taxon>Betaproteobacteria</taxon>
        <taxon>Burkholderiales</taxon>
        <taxon>Sphaerotilaceae</taxon>
        <taxon>Ideonella</taxon>
    </lineage>
</organism>
<evidence type="ECO:0000256" key="1">
    <source>
        <dbReference type="ARBA" id="ARBA00022729"/>
    </source>
</evidence>
<comment type="similarity">
    <text evidence="2">Belongs to the CpoB family.</text>
</comment>
<feature type="chain" id="PRO_5044919986" description="Cell division coordinator CpoB" evidence="2">
    <location>
        <begin position="33"/>
        <end position="267"/>
    </location>
</feature>
<protein>
    <recommendedName>
        <fullName evidence="2">Cell division coordinator CpoB</fullName>
    </recommendedName>
</protein>
<keyword evidence="1 2" id="KW-0732">Signal</keyword>
<dbReference type="InterPro" id="IPR014162">
    <property type="entry name" value="CpoB_C"/>
</dbReference>
<dbReference type="InterPro" id="IPR032519">
    <property type="entry name" value="YbgF_tri"/>
</dbReference>
<dbReference type="NCBIfam" id="TIGR02795">
    <property type="entry name" value="tol_pal_ybgF"/>
    <property type="match status" value="1"/>
</dbReference>
<dbReference type="SUPFAM" id="SSF48452">
    <property type="entry name" value="TPR-like"/>
    <property type="match status" value="1"/>
</dbReference>
<sequence precursor="true">MSAQRQPSRPLWRLSAVALGLAAALAAGAAQAALFEDGEARKAILDLRARANQNDEQRQAQAAAIKQMQEQIQLLQRSLLDLNNQLDQAKGDNARLRGQLEQTQREVAELQRKQKDIVQSVDDRVRKLEPQSVTLDGRSFTAEPEEIKAHDDAMALLRNGEFERAVPALAAFLRKYPESGYRDSVRYWMGNAQYGARAYKDAVLTFRAFATAAPEHPRAPEALLALANSQAELRDTKTARRTLEELLKLYPKSEAALAAKDRLLTLK</sequence>
<dbReference type="InterPro" id="IPR034706">
    <property type="entry name" value="CpoB"/>
</dbReference>
<dbReference type="InterPro" id="IPR011990">
    <property type="entry name" value="TPR-like_helical_dom_sf"/>
</dbReference>
<evidence type="ECO:0000313" key="6">
    <source>
        <dbReference type="Proteomes" id="UP000672097"/>
    </source>
</evidence>
<feature type="signal peptide" evidence="2">
    <location>
        <begin position="1"/>
        <end position="32"/>
    </location>
</feature>
<dbReference type="Pfam" id="PF16331">
    <property type="entry name" value="TolA_bind_tri"/>
    <property type="match status" value="1"/>
</dbReference>
<dbReference type="Gene3D" id="1.25.40.10">
    <property type="entry name" value="Tetratricopeptide repeat domain"/>
    <property type="match status" value="1"/>
</dbReference>
<evidence type="ECO:0000259" key="4">
    <source>
        <dbReference type="Pfam" id="PF16331"/>
    </source>
</evidence>